<organism evidence="1 2">
    <name type="scientific">Paractinoplanes deccanensis</name>
    <dbReference type="NCBI Taxonomy" id="113561"/>
    <lineage>
        <taxon>Bacteria</taxon>
        <taxon>Bacillati</taxon>
        <taxon>Actinomycetota</taxon>
        <taxon>Actinomycetes</taxon>
        <taxon>Micromonosporales</taxon>
        <taxon>Micromonosporaceae</taxon>
        <taxon>Paractinoplanes</taxon>
    </lineage>
</organism>
<protein>
    <submittedName>
        <fullName evidence="1">Uncharacterized protein</fullName>
    </submittedName>
</protein>
<sequence>MDAAAKLDELRTFLADLADELAEDSSGDWGEKRDAIGVGWERACHHYAAEIRKKLAEVSA</sequence>
<dbReference type="EMBL" id="BOMI01000033">
    <property type="protein sequence ID" value="GID73477.1"/>
    <property type="molecule type" value="Genomic_DNA"/>
</dbReference>
<dbReference type="Proteomes" id="UP000609879">
    <property type="component" value="Unassembled WGS sequence"/>
</dbReference>
<name>A0ABQ3Y0I8_9ACTN</name>
<comment type="caution">
    <text evidence="1">The sequence shown here is derived from an EMBL/GenBank/DDBJ whole genome shotgun (WGS) entry which is preliminary data.</text>
</comment>
<gene>
    <name evidence="1" type="ORF">Ade02nite_21180</name>
</gene>
<evidence type="ECO:0000313" key="2">
    <source>
        <dbReference type="Proteomes" id="UP000609879"/>
    </source>
</evidence>
<keyword evidence="2" id="KW-1185">Reference proteome</keyword>
<evidence type="ECO:0000313" key="1">
    <source>
        <dbReference type="EMBL" id="GID73477.1"/>
    </source>
</evidence>
<proteinExistence type="predicted"/>
<reference evidence="1 2" key="1">
    <citation type="submission" date="2021-01" db="EMBL/GenBank/DDBJ databases">
        <title>Whole genome shotgun sequence of Actinoplanes deccanensis NBRC 13994.</title>
        <authorList>
            <person name="Komaki H."/>
            <person name="Tamura T."/>
        </authorList>
    </citation>
    <scope>NUCLEOTIDE SEQUENCE [LARGE SCALE GENOMIC DNA]</scope>
    <source>
        <strain evidence="1 2">NBRC 13994</strain>
    </source>
</reference>
<accession>A0ABQ3Y0I8</accession>
<dbReference type="RefSeq" id="WP_203761395.1">
    <property type="nucleotide sequence ID" value="NZ_BAAABO010000029.1"/>
</dbReference>